<evidence type="ECO:0000313" key="4">
    <source>
        <dbReference type="Proteomes" id="UP000284614"/>
    </source>
</evidence>
<reference evidence="3 4" key="1">
    <citation type="submission" date="2018-08" db="EMBL/GenBank/DDBJ databases">
        <title>A genome reference for cultivated species of the human gut microbiota.</title>
        <authorList>
            <person name="Zou Y."/>
            <person name="Xue W."/>
            <person name="Luo G."/>
        </authorList>
    </citation>
    <scope>NUCLEOTIDE SEQUENCE [LARGE SCALE GENOMIC DNA]</scope>
    <source>
        <strain evidence="2 3">AM18-6</strain>
        <strain evidence="1 4">OF01-1</strain>
    </source>
</reference>
<evidence type="ECO:0000313" key="1">
    <source>
        <dbReference type="EMBL" id="RGY69802.1"/>
    </source>
</evidence>
<dbReference type="Proteomes" id="UP000284614">
    <property type="component" value="Unassembled WGS sequence"/>
</dbReference>
<dbReference type="Proteomes" id="UP000266644">
    <property type="component" value="Unassembled WGS sequence"/>
</dbReference>
<name>A0A2K9HFD9_BACFG</name>
<dbReference type="EMBL" id="QSDG01000005">
    <property type="protein sequence ID" value="RGY69802.1"/>
    <property type="molecule type" value="Genomic_DNA"/>
</dbReference>
<proteinExistence type="predicted"/>
<evidence type="ECO:0000313" key="3">
    <source>
        <dbReference type="Proteomes" id="UP000266644"/>
    </source>
</evidence>
<comment type="caution">
    <text evidence="2">The sequence shown here is derived from an EMBL/GenBank/DDBJ whole genome shotgun (WGS) entry which is preliminary data.</text>
</comment>
<protein>
    <submittedName>
        <fullName evidence="2">Uncharacterized protein</fullName>
    </submittedName>
</protein>
<organism evidence="2 3">
    <name type="scientific">Bacteroides fragilis</name>
    <dbReference type="NCBI Taxonomy" id="817"/>
    <lineage>
        <taxon>Bacteria</taxon>
        <taxon>Pseudomonadati</taxon>
        <taxon>Bacteroidota</taxon>
        <taxon>Bacteroidia</taxon>
        <taxon>Bacteroidales</taxon>
        <taxon>Bacteroidaceae</taxon>
        <taxon>Bacteroides</taxon>
    </lineage>
</organism>
<accession>A0A2K9HFD9</accession>
<dbReference type="EMBL" id="QRJE01000020">
    <property type="protein sequence ID" value="RHH10002.1"/>
    <property type="molecule type" value="Genomic_DNA"/>
</dbReference>
<gene>
    <name evidence="2" type="ORF">DW228_13020</name>
    <name evidence="1" type="ORF">DXA27_07860</name>
</gene>
<evidence type="ECO:0000313" key="2">
    <source>
        <dbReference type="EMBL" id="RHH10002.1"/>
    </source>
</evidence>
<sequence>MENSMLHVRLMVHTIYEFSLPADTFPFVFTDSEESISFVVSCVAKDSLYCYRLKKE</sequence>
<dbReference type="AlphaFoldDB" id="A0A2K9HFD9"/>